<dbReference type="Proteomes" id="UP000193498">
    <property type="component" value="Unassembled WGS sequence"/>
</dbReference>
<dbReference type="Gene3D" id="3.30.1250.10">
    <property type="entry name" value="Ribosome maturation protein SBDS, N-terminal domain"/>
    <property type="match status" value="1"/>
</dbReference>
<evidence type="ECO:0000313" key="2">
    <source>
        <dbReference type="EMBL" id="ORX90711.1"/>
    </source>
</evidence>
<dbReference type="OrthoDB" id="2567806at2759"/>
<dbReference type="Pfam" id="PF01172">
    <property type="entry name" value="SBDS_N"/>
    <property type="match status" value="1"/>
</dbReference>
<dbReference type="InterPro" id="IPR036786">
    <property type="entry name" value="Ribosome_mat_SBDS_N_sf"/>
</dbReference>
<evidence type="ECO:0000259" key="1">
    <source>
        <dbReference type="Pfam" id="PF01172"/>
    </source>
</evidence>
<protein>
    <submittedName>
        <fullName evidence="2">DUF1960-domain-containing protein</fullName>
    </submittedName>
</protein>
<dbReference type="InParanoid" id="A0A1Y1XY94"/>
<dbReference type="PANTHER" id="PTHR10927">
    <property type="entry name" value="RIBOSOME MATURATION PROTEIN SBDS"/>
    <property type="match status" value="1"/>
</dbReference>
<dbReference type="InterPro" id="IPR039100">
    <property type="entry name" value="Sdo1/SBDS-like"/>
</dbReference>
<evidence type="ECO:0000313" key="3">
    <source>
        <dbReference type="Proteomes" id="UP000193498"/>
    </source>
</evidence>
<organism evidence="2 3">
    <name type="scientific">Basidiobolus meristosporus CBS 931.73</name>
    <dbReference type="NCBI Taxonomy" id="1314790"/>
    <lineage>
        <taxon>Eukaryota</taxon>
        <taxon>Fungi</taxon>
        <taxon>Fungi incertae sedis</taxon>
        <taxon>Zoopagomycota</taxon>
        <taxon>Entomophthoromycotina</taxon>
        <taxon>Basidiobolomycetes</taxon>
        <taxon>Basidiobolales</taxon>
        <taxon>Basidiobolaceae</taxon>
        <taxon>Basidiobolus</taxon>
    </lineage>
</organism>
<proteinExistence type="predicted"/>
<reference evidence="2 3" key="1">
    <citation type="submission" date="2016-07" db="EMBL/GenBank/DDBJ databases">
        <title>Pervasive Adenine N6-methylation of Active Genes in Fungi.</title>
        <authorList>
            <consortium name="DOE Joint Genome Institute"/>
            <person name="Mondo S.J."/>
            <person name="Dannebaum R.O."/>
            <person name="Kuo R.C."/>
            <person name="Labutti K."/>
            <person name="Haridas S."/>
            <person name="Kuo A."/>
            <person name="Salamov A."/>
            <person name="Ahrendt S.R."/>
            <person name="Lipzen A."/>
            <person name="Sullivan W."/>
            <person name="Andreopoulos W.B."/>
            <person name="Clum A."/>
            <person name="Lindquist E."/>
            <person name="Daum C."/>
            <person name="Ramamoorthy G.K."/>
            <person name="Gryganskyi A."/>
            <person name="Culley D."/>
            <person name="Magnuson J.K."/>
            <person name="James T.Y."/>
            <person name="O'Malley M.A."/>
            <person name="Stajich J.E."/>
            <person name="Spatafora J.W."/>
            <person name="Visel A."/>
            <person name="Grigoriev I.V."/>
        </authorList>
    </citation>
    <scope>NUCLEOTIDE SEQUENCE [LARGE SCALE GENOMIC DNA]</scope>
    <source>
        <strain evidence="2 3">CBS 931.73</strain>
    </source>
</reference>
<accession>A0A1Y1XY94</accession>
<dbReference type="PANTHER" id="PTHR10927:SF2">
    <property type="entry name" value="RESTRICTION OF TELOMERE CAPPING PROTEIN 3"/>
    <property type="match status" value="1"/>
</dbReference>
<name>A0A1Y1XY94_9FUNG</name>
<dbReference type="FunCoup" id="A0A1Y1XY94">
    <property type="interactions" value="55"/>
</dbReference>
<dbReference type="EMBL" id="MCFE01000364">
    <property type="protein sequence ID" value="ORX90711.1"/>
    <property type="molecule type" value="Genomic_DNA"/>
</dbReference>
<keyword evidence="3" id="KW-1185">Reference proteome</keyword>
<sequence>MAASQQIVFTDKEKSDLEFIVYINPDVYSKWKSDKSIPITEVVQSFNVYTTRGGGNTGVAETPSNQELDNVFGTSNDTAVVEHILKHGVLKGSGDISKSGQEFNRSRGSGAGTSDANGYIKSRTRLFSDSTIGVLLGGSSLRAPPSAMGQTFPVDGC</sequence>
<dbReference type="SUPFAM" id="SSF89895">
    <property type="entry name" value="FYSH domain"/>
    <property type="match status" value="1"/>
</dbReference>
<feature type="domain" description="Ribosome maturation protein SDO1/SBDS N-terminal" evidence="1">
    <location>
        <begin position="5"/>
        <end position="93"/>
    </location>
</feature>
<gene>
    <name evidence="2" type="ORF">K493DRAFT_356488</name>
</gene>
<dbReference type="InterPro" id="IPR019783">
    <property type="entry name" value="SDO1/SBDS_N"/>
</dbReference>
<dbReference type="AlphaFoldDB" id="A0A1Y1XY94"/>
<dbReference type="STRING" id="1314790.A0A1Y1XY94"/>
<comment type="caution">
    <text evidence="2">The sequence shown here is derived from an EMBL/GenBank/DDBJ whole genome shotgun (WGS) entry which is preliminary data.</text>
</comment>